<dbReference type="PANTHER" id="PTHR46652:SF3">
    <property type="entry name" value="LEUCINE-RICH REPEAT-CONTAINING PROTEIN 9"/>
    <property type="match status" value="1"/>
</dbReference>
<evidence type="ECO:0000313" key="3">
    <source>
        <dbReference type="EMBL" id="CAI9916642.1"/>
    </source>
</evidence>
<reference evidence="4 5" key="2">
    <citation type="submission" date="2024-07" db="EMBL/GenBank/DDBJ databases">
        <authorList>
            <person name="Akdeniz Z."/>
        </authorList>
    </citation>
    <scope>NUCLEOTIDE SEQUENCE [LARGE SCALE GENOMIC DNA]</scope>
</reference>
<dbReference type="Proteomes" id="UP001642409">
    <property type="component" value="Unassembled WGS sequence"/>
</dbReference>
<dbReference type="SMART" id="SM00365">
    <property type="entry name" value="LRR_SD22"/>
    <property type="match status" value="3"/>
</dbReference>
<comment type="caution">
    <text evidence="3">The sequence shown here is derived from an EMBL/GenBank/DDBJ whole genome shotgun (WGS) entry which is preliminary data.</text>
</comment>
<sequence>MQPNQIISKKDLLNHFGSSKILQIFDLKQMEDLLKINIPPEIWDNAQNRNLLSFSQEFVQRTEEFAFNGSKIECIYLISFFINLTELSLYNNKISDISAISKLKNMKKLQLSINCIDDISALQSLTDLTHLNLSNNKLISYTLALPNLVELLLSGNKLQDIFGLKHSYRLERLDLSYAETTELSSIPHQLFGLKQLDLCKNNLKQISYLSNFVDLQCLNLGSNTHLQDIGHLKFCTQLTELRIQLTNVADIWPLQFMKNLKTLFMADTKVVDLHPLQHLNQLGYISAPHTCIIDVSPLSNLTKLYYLNLSDSKIINADILKCHNNYTRKYHFLFLKVPTIDELLFYNKILKVHSSQKQIRKIQNDKRVPKFRASLASKKNYVLATLNNQIMAISTELNLFAQLIQNQNKYLD</sequence>
<accession>A0AA86NBF6</accession>
<name>A0AA86NBF6_9EUKA</name>
<keyword evidence="5" id="KW-1185">Reference proteome</keyword>
<dbReference type="PROSITE" id="PS51450">
    <property type="entry name" value="LRR"/>
    <property type="match status" value="4"/>
</dbReference>
<dbReference type="Pfam" id="PF12799">
    <property type="entry name" value="LRR_4"/>
    <property type="match status" value="1"/>
</dbReference>
<gene>
    <name evidence="4" type="ORF">HINF_LOCUS20017</name>
    <name evidence="3" type="ORF">HINF_LOCUS4287</name>
</gene>
<organism evidence="3">
    <name type="scientific">Hexamita inflata</name>
    <dbReference type="NCBI Taxonomy" id="28002"/>
    <lineage>
        <taxon>Eukaryota</taxon>
        <taxon>Metamonada</taxon>
        <taxon>Diplomonadida</taxon>
        <taxon>Hexamitidae</taxon>
        <taxon>Hexamitinae</taxon>
        <taxon>Hexamita</taxon>
    </lineage>
</organism>
<dbReference type="InterPro" id="IPR025875">
    <property type="entry name" value="Leu-rich_rpt_4"/>
</dbReference>
<dbReference type="InterPro" id="IPR001611">
    <property type="entry name" value="Leu-rich_rpt"/>
</dbReference>
<dbReference type="Gene3D" id="3.80.10.10">
    <property type="entry name" value="Ribonuclease Inhibitor"/>
    <property type="match status" value="2"/>
</dbReference>
<dbReference type="SUPFAM" id="SSF52058">
    <property type="entry name" value="L domain-like"/>
    <property type="match status" value="1"/>
</dbReference>
<keyword evidence="1" id="KW-0433">Leucine-rich repeat</keyword>
<evidence type="ECO:0000256" key="2">
    <source>
        <dbReference type="ARBA" id="ARBA00022737"/>
    </source>
</evidence>
<dbReference type="InterPro" id="IPR050836">
    <property type="entry name" value="SDS22/Internalin_LRR"/>
</dbReference>
<evidence type="ECO:0000313" key="4">
    <source>
        <dbReference type="EMBL" id="CAL6006147.1"/>
    </source>
</evidence>
<evidence type="ECO:0000256" key="1">
    <source>
        <dbReference type="ARBA" id="ARBA00022614"/>
    </source>
</evidence>
<protein>
    <submittedName>
        <fullName evidence="3">Leucine-rich repeat domain-containing protein</fullName>
    </submittedName>
    <submittedName>
        <fullName evidence="4">Leucine-rich_repeat domain-containing protein</fullName>
    </submittedName>
</protein>
<dbReference type="AlphaFoldDB" id="A0AA86NBF6"/>
<proteinExistence type="predicted"/>
<reference evidence="3" key="1">
    <citation type="submission" date="2023-06" db="EMBL/GenBank/DDBJ databases">
        <authorList>
            <person name="Kurt Z."/>
        </authorList>
    </citation>
    <scope>NUCLEOTIDE SEQUENCE</scope>
</reference>
<evidence type="ECO:0000313" key="5">
    <source>
        <dbReference type="Proteomes" id="UP001642409"/>
    </source>
</evidence>
<dbReference type="PANTHER" id="PTHR46652">
    <property type="entry name" value="LEUCINE-RICH REPEAT AND IQ DOMAIN-CONTAINING PROTEIN 1-RELATED"/>
    <property type="match status" value="1"/>
</dbReference>
<keyword evidence="2" id="KW-0677">Repeat</keyword>
<dbReference type="EMBL" id="CAXDID020000053">
    <property type="protein sequence ID" value="CAL6006147.1"/>
    <property type="molecule type" value="Genomic_DNA"/>
</dbReference>
<dbReference type="InterPro" id="IPR032675">
    <property type="entry name" value="LRR_dom_sf"/>
</dbReference>
<dbReference type="EMBL" id="CATOUU010000108">
    <property type="protein sequence ID" value="CAI9916642.1"/>
    <property type="molecule type" value="Genomic_DNA"/>
</dbReference>